<organism evidence="1 2">
    <name type="scientific">Soboliphyme baturini</name>
    <dbReference type="NCBI Taxonomy" id="241478"/>
    <lineage>
        <taxon>Eukaryota</taxon>
        <taxon>Metazoa</taxon>
        <taxon>Ecdysozoa</taxon>
        <taxon>Nematoda</taxon>
        <taxon>Enoplea</taxon>
        <taxon>Dorylaimia</taxon>
        <taxon>Dioctophymatida</taxon>
        <taxon>Dioctophymatoidea</taxon>
        <taxon>Soboliphymatidae</taxon>
        <taxon>Soboliphyme</taxon>
    </lineage>
</organism>
<name>A0A3P8DNH1_9BILA</name>
<proteinExistence type="predicted"/>
<keyword evidence="2" id="KW-1185">Reference proteome</keyword>
<reference evidence="1 2" key="1">
    <citation type="submission" date="2018-11" db="EMBL/GenBank/DDBJ databases">
        <authorList>
            <consortium name="Pathogen Informatics"/>
        </authorList>
    </citation>
    <scope>NUCLEOTIDE SEQUENCE [LARGE SCALE GENOMIC DNA]</scope>
</reference>
<dbReference type="AlphaFoldDB" id="A0A3P8DNH1"/>
<dbReference type="OrthoDB" id="414666at2759"/>
<dbReference type="Proteomes" id="UP000270296">
    <property type="component" value="Unassembled WGS sequence"/>
</dbReference>
<dbReference type="Gene3D" id="3.60.10.10">
    <property type="entry name" value="Endonuclease/exonuclease/phosphatase"/>
    <property type="match status" value="1"/>
</dbReference>
<evidence type="ECO:0000313" key="1">
    <source>
        <dbReference type="EMBL" id="VDP53147.1"/>
    </source>
</evidence>
<protein>
    <submittedName>
        <fullName evidence="1">Uncharacterized protein</fullName>
    </submittedName>
</protein>
<evidence type="ECO:0000313" key="2">
    <source>
        <dbReference type="Proteomes" id="UP000270296"/>
    </source>
</evidence>
<gene>
    <name evidence="1" type="ORF">SBAD_LOCUS12969</name>
</gene>
<accession>A0A3P8DNH1</accession>
<sequence>MLQVYLPNFEREYEYFLEKVEGVLYEVSNTEFIILLRDFSARFGADPEKWNNVTGTNSPSDLNNDSMKLLRFHADSRLSIINTFLEHRTVHQYKLITNLILMSSEIRRSAINVRIRRGAEVLRYQPIITLLLAPSATNDGVACRHLSPNGAPYSADTRLKLANNVTLLSNTLH</sequence>
<dbReference type="EMBL" id="UZAM01019631">
    <property type="protein sequence ID" value="VDP53147.1"/>
    <property type="molecule type" value="Genomic_DNA"/>
</dbReference>
<dbReference type="InterPro" id="IPR036691">
    <property type="entry name" value="Endo/exonu/phosph_ase_sf"/>
</dbReference>